<dbReference type="InterPro" id="IPR027417">
    <property type="entry name" value="P-loop_NTPase"/>
</dbReference>
<dbReference type="InterPro" id="IPR003439">
    <property type="entry name" value="ABC_transporter-like_ATP-bd"/>
</dbReference>
<gene>
    <name evidence="5" type="ORF">EYH45_04875</name>
</gene>
<keyword evidence="2" id="KW-0547">Nucleotide-binding</keyword>
<dbReference type="PANTHER" id="PTHR45772">
    <property type="entry name" value="CONSERVED COMPONENT OF ABC TRANSPORTER FOR NATURAL AMINO ACIDS-RELATED"/>
    <property type="match status" value="1"/>
</dbReference>
<dbReference type="EMBL" id="DQVM01000095">
    <property type="protein sequence ID" value="HIQ29879.1"/>
    <property type="molecule type" value="Genomic_DNA"/>
</dbReference>
<evidence type="ECO:0000313" key="6">
    <source>
        <dbReference type="Proteomes" id="UP000608579"/>
    </source>
</evidence>
<name>A0A833EA45_CALS0</name>
<dbReference type="GO" id="GO:0005524">
    <property type="term" value="F:ATP binding"/>
    <property type="evidence" value="ECO:0007669"/>
    <property type="project" value="UniProtKB-KW"/>
</dbReference>
<dbReference type="CDD" id="cd03219">
    <property type="entry name" value="ABC_Mj1267_LivG_branched"/>
    <property type="match status" value="1"/>
</dbReference>
<dbReference type="PROSITE" id="PS50893">
    <property type="entry name" value="ABC_TRANSPORTER_2"/>
    <property type="match status" value="1"/>
</dbReference>
<evidence type="ECO:0000313" key="5">
    <source>
        <dbReference type="EMBL" id="HIQ29879.1"/>
    </source>
</evidence>
<keyword evidence="1" id="KW-0813">Transport</keyword>
<feature type="domain" description="ABC transporter" evidence="4">
    <location>
        <begin position="4"/>
        <end position="237"/>
    </location>
</feature>
<dbReference type="Pfam" id="PF00005">
    <property type="entry name" value="ABC_tran"/>
    <property type="match status" value="1"/>
</dbReference>
<dbReference type="SUPFAM" id="SSF52540">
    <property type="entry name" value="P-loop containing nucleoside triphosphate hydrolases"/>
    <property type="match status" value="1"/>
</dbReference>
<keyword evidence="3 5" id="KW-0067">ATP-binding</keyword>
<protein>
    <submittedName>
        <fullName evidence="5">ABC transporter ATP-binding protein</fullName>
    </submittedName>
</protein>
<evidence type="ECO:0000259" key="4">
    <source>
        <dbReference type="PROSITE" id="PS50893"/>
    </source>
</evidence>
<accession>A0A833EA45</accession>
<dbReference type="Proteomes" id="UP000608579">
    <property type="component" value="Unassembled WGS sequence"/>
</dbReference>
<evidence type="ECO:0000256" key="1">
    <source>
        <dbReference type="ARBA" id="ARBA00022448"/>
    </source>
</evidence>
<organism evidence="5 6">
    <name type="scientific">Caldiarchaeum subterraneum</name>
    <dbReference type="NCBI Taxonomy" id="311458"/>
    <lineage>
        <taxon>Archaea</taxon>
        <taxon>Nitrososphaerota</taxon>
        <taxon>Candidatus Caldarchaeales</taxon>
        <taxon>Candidatus Caldarchaeaceae</taxon>
        <taxon>Candidatus Caldarchaeum</taxon>
    </lineage>
</organism>
<dbReference type="AlphaFoldDB" id="A0A833EA45"/>
<dbReference type="Gene3D" id="3.40.50.300">
    <property type="entry name" value="P-loop containing nucleotide triphosphate hydrolases"/>
    <property type="match status" value="1"/>
</dbReference>
<dbReference type="InterPro" id="IPR032823">
    <property type="entry name" value="BCA_ABC_TP_C"/>
</dbReference>
<comment type="caution">
    <text evidence="5">The sequence shown here is derived from an EMBL/GenBank/DDBJ whole genome shotgun (WGS) entry which is preliminary data.</text>
</comment>
<reference evidence="5" key="1">
    <citation type="journal article" date="2020" name="ISME J.">
        <title>Gammaproteobacteria mediating utilization of methyl-, sulfur- and petroleum organic compounds in deep ocean hydrothermal plumes.</title>
        <authorList>
            <person name="Zhou Z."/>
            <person name="Liu Y."/>
            <person name="Pan J."/>
            <person name="Cron B.R."/>
            <person name="Toner B.M."/>
            <person name="Anantharaman K."/>
            <person name="Breier J.A."/>
            <person name="Dick G.J."/>
            <person name="Li M."/>
        </authorList>
    </citation>
    <scope>NUCLEOTIDE SEQUENCE</scope>
    <source>
        <strain evidence="5">SZUA-1515</strain>
    </source>
</reference>
<dbReference type="PROSITE" id="PS00211">
    <property type="entry name" value="ABC_TRANSPORTER_1"/>
    <property type="match status" value="1"/>
</dbReference>
<dbReference type="InterPro" id="IPR051120">
    <property type="entry name" value="ABC_AA/LPS_Transport"/>
</dbReference>
<evidence type="ECO:0000256" key="3">
    <source>
        <dbReference type="ARBA" id="ARBA00022840"/>
    </source>
</evidence>
<dbReference type="SMART" id="SM00382">
    <property type="entry name" value="AAA"/>
    <property type="match status" value="1"/>
</dbReference>
<sequence length="237" mass="26424">MPLLEIRNLVKRFGGITAVAGIDLEVRRGEVVGVIGPNGSGKTTLMNLINGIIKPDEGEIIFQNHRIAGFKPHKVATLGMARTFQITKVFNEMTVLENLLATPSADSRWKREERIKRAVDFLRFVGLEDKINEAASTLSGGQKKLLEFARALMLNPTLMLLDEPFAGVHVSIVTRLSELIERMKIEEKTFIIVSHDIHTISRLSDRVVVMNEGKKIAEGKPAEVSVDREVIRVYLGE</sequence>
<dbReference type="GO" id="GO:0005886">
    <property type="term" value="C:plasma membrane"/>
    <property type="evidence" value="ECO:0007669"/>
    <property type="project" value="TreeGrafter"/>
</dbReference>
<dbReference type="PANTHER" id="PTHR45772:SF9">
    <property type="entry name" value="CONSERVED COMPONENT OF ABC TRANSPORTER FOR NATURAL AMINO ACIDS"/>
    <property type="match status" value="1"/>
</dbReference>
<evidence type="ECO:0000256" key="2">
    <source>
        <dbReference type="ARBA" id="ARBA00022741"/>
    </source>
</evidence>
<dbReference type="Pfam" id="PF12399">
    <property type="entry name" value="BCA_ABC_TP_C"/>
    <property type="match status" value="1"/>
</dbReference>
<dbReference type="GO" id="GO:0016887">
    <property type="term" value="F:ATP hydrolysis activity"/>
    <property type="evidence" value="ECO:0007669"/>
    <property type="project" value="InterPro"/>
</dbReference>
<dbReference type="InterPro" id="IPR017871">
    <property type="entry name" value="ABC_transporter-like_CS"/>
</dbReference>
<proteinExistence type="predicted"/>
<dbReference type="InterPro" id="IPR003593">
    <property type="entry name" value="AAA+_ATPase"/>
</dbReference>